<name>A0A916VJ79_9GAMM</name>
<reference evidence="1" key="1">
    <citation type="journal article" date="2014" name="Int. J. Syst. Evol. Microbiol.">
        <title>Complete genome sequence of Corynebacterium casei LMG S-19264T (=DSM 44701T), isolated from a smear-ripened cheese.</title>
        <authorList>
            <consortium name="US DOE Joint Genome Institute (JGI-PGF)"/>
            <person name="Walter F."/>
            <person name="Albersmeier A."/>
            <person name="Kalinowski J."/>
            <person name="Ruckert C."/>
        </authorList>
    </citation>
    <scope>NUCLEOTIDE SEQUENCE</scope>
    <source>
        <strain evidence="1">CGMCC 1.15425</strain>
    </source>
</reference>
<gene>
    <name evidence="1" type="ORF">GCM10011403_23760</name>
</gene>
<keyword evidence="2" id="KW-1185">Reference proteome</keyword>
<comment type="caution">
    <text evidence="1">The sequence shown here is derived from an EMBL/GenBank/DDBJ whole genome shotgun (WGS) entry which is preliminary data.</text>
</comment>
<dbReference type="AlphaFoldDB" id="A0A916VJ79"/>
<dbReference type="SUPFAM" id="SSF52091">
    <property type="entry name" value="SpoIIaa-like"/>
    <property type="match status" value="1"/>
</dbReference>
<dbReference type="InterPro" id="IPR038396">
    <property type="entry name" value="SpoIIAA-like_sf"/>
</dbReference>
<organism evidence="1 2">
    <name type="scientific">Pseudohongiella nitratireducens</name>
    <dbReference type="NCBI Taxonomy" id="1768907"/>
    <lineage>
        <taxon>Bacteria</taxon>
        <taxon>Pseudomonadati</taxon>
        <taxon>Pseudomonadota</taxon>
        <taxon>Gammaproteobacteria</taxon>
        <taxon>Pseudomonadales</taxon>
        <taxon>Pseudohongiellaceae</taxon>
        <taxon>Pseudohongiella</taxon>
    </lineage>
</organism>
<proteinExistence type="predicted"/>
<dbReference type="Proteomes" id="UP000627715">
    <property type="component" value="Unassembled WGS sequence"/>
</dbReference>
<dbReference type="InterPro" id="IPR036513">
    <property type="entry name" value="STAS_dom_sf"/>
</dbReference>
<protein>
    <recommendedName>
        <fullName evidence="3">STAS/SEC14 domain-containing protein</fullName>
    </recommendedName>
</protein>
<dbReference type="EMBL" id="BMIY01000010">
    <property type="protein sequence ID" value="GFZ79896.1"/>
    <property type="molecule type" value="Genomic_DNA"/>
</dbReference>
<dbReference type="InterPro" id="IPR021866">
    <property type="entry name" value="SpoIIAA-like"/>
</dbReference>
<dbReference type="Gene3D" id="3.40.50.10600">
    <property type="entry name" value="SpoIIaa-like domains"/>
    <property type="match status" value="1"/>
</dbReference>
<dbReference type="Pfam" id="PF11964">
    <property type="entry name" value="SpoIIAA-like"/>
    <property type="match status" value="1"/>
</dbReference>
<evidence type="ECO:0000313" key="1">
    <source>
        <dbReference type="EMBL" id="GFZ79896.1"/>
    </source>
</evidence>
<reference evidence="1" key="2">
    <citation type="submission" date="2020-09" db="EMBL/GenBank/DDBJ databases">
        <authorList>
            <person name="Sun Q."/>
            <person name="Zhou Y."/>
        </authorList>
    </citation>
    <scope>NUCLEOTIDE SEQUENCE</scope>
    <source>
        <strain evidence="1">CGMCC 1.15425</strain>
    </source>
</reference>
<evidence type="ECO:0008006" key="3">
    <source>
        <dbReference type="Google" id="ProtNLM"/>
    </source>
</evidence>
<evidence type="ECO:0000313" key="2">
    <source>
        <dbReference type="Proteomes" id="UP000627715"/>
    </source>
</evidence>
<sequence length="107" mass="12182">MTGKIDSDAMAEILQQLITESEGIKDGTMLFDIVDFQMPTIGAIMVELSRLPAMLSFIRKFDSAAVLADETWIRKVSEWEGHLLPWLTIKSFHRDQKAEAEIWLASR</sequence>
<accession>A0A916VJ79</accession>